<dbReference type="Pfam" id="PF13579">
    <property type="entry name" value="Glyco_trans_4_4"/>
    <property type="match status" value="1"/>
</dbReference>
<dbReference type="InterPro" id="IPR001296">
    <property type="entry name" value="Glyco_trans_1"/>
</dbReference>
<gene>
    <name evidence="3" type="ORF">C3K47_13585</name>
</gene>
<dbReference type="Pfam" id="PF00534">
    <property type="entry name" value="Glycos_transf_1"/>
    <property type="match status" value="1"/>
</dbReference>
<dbReference type="Gene3D" id="3.40.50.2000">
    <property type="entry name" value="Glycogen Phosphorylase B"/>
    <property type="match status" value="2"/>
</dbReference>
<dbReference type="SUPFAM" id="SSF53756">
    <property type="entry name" value="UDP-Glycosyltransferase/glycogen phosphorylase"/>
    <property type="match status" value="1"/>
</dbReference>
<dbReference type="CDD" id="cd03794">
    <property type="entry name" value="GT4_WbuB-like"/>
    <property type="match status" value="1"/>
</dbReference>
<dbReference type="GO" id="GO:0016758">
    <property type="term" value="F:hexosyltransferase activity"/>
    <property type="evidence" value="ECO:0007669"/>
    <property type="project" value="TreeGrafter"/>
</dbReference>
<name>A0A2S4ZZP6_9SPHI</name>
<proteinExistence type="predicted"/>
<organism evidence="3 4">
    <name type="scientific">Solitalea longa</name>
    <dbReference type="NCBI Taxonomy" id="2079460"/>
    <lineage>
        <taxon>Bacteria</taxon>
        <taxon>Pseudomonadati</taxon>
        <taxon>Bacteroidota</taxon>
        <taxon>Sphingobacteriia</taxon>
        <taxon>Sphingobacteriales</taxon>
        <taxon>Sphingobacteriaceae</taxon>
        <taxon>Solitalea</taxon>
    </lineage>
</organism>
<dbReference type="PANTHER" id="PTHR45947">
    <property type="entry name" value="SULFOQUINOVOSYL TRANSFERASE SQD2"/>
    <property type="match status" value="1"/>
</dbReference>
<dbReference type="AlphaFoldDB" id="A0A2S4ZZP6"/>
<dbReference type="InterPro" id="IPR050194">
    <property type="entry name" value="Glycosyltransferase_grp1"/>
</dbReference>
<dbReference type="EMBL" id="PQVF01000009">
    <property type="protein sequence ID" value="POY35786.1"/>
    <property type="molecule type" value="Genomic_DNA"/>
</dbReference>
<dbReference type="PANTHER" id="PTHR45947:SF3">
    <property type="entry name" value="SULFOQUINOVOSYL TRANSFERASE SQD2"/>
    <property type="match status" value="1"/>
</dbReference>
<dbReference type="OrthoDB" id="9811902at2"/>
<accession>A0A2S4ZZP6</accession>
<evidence type="ECO:0000259" key="2">
    <source>
        <dbReference type="Pfam" id="PF13579"/>
    </source>
</evidence>
<reference evidence="3 4" key="1">
    <citation type="submission" date="2018-01" db="EMBL/GenBank/DDBJ databases">
        <authorList>
            <person name="Gaut B.S."/>
            <person name="Morton B.R."/>
            <person name="Clegg M.T."/>
            <person name="Duvall M.R."/>
        </authorList>
    </citation>
    <scope>NUCLEOTIDE SEQUENCE [LARGE SCALE GENOMIC DNA]</scope>
    <source>
        <strain evidence="3 4">HR-AV</strain>
    </source>
</reference>
<feature type="domain" description="Glycosyl transferase family 1" evidence="1">
    <location>
        <begin position="214"/>
        <end position="366"/>
    </location>
</feature>
<keyword evidence="3" id="KW-0808">Transferase</keyword>
<dbReference type="Proteomes" id="UP000236893">
    <property type="component" value="Unassembled WGS sequence"/>
</dbReference>
<feature type="domain" description="Glycosyltransferase subfamily 4-like N-terminal" evidence="2">
    <location>
        <begin position="18"/>
        <end position="184"/>
    </location>
</feature>
<keyword evidence="4" id="KW-1185">Reference proteome</keyword>
<evidence type="ECO:0000259" key="1">
    <source>
        <dbReference type="Pfam" id="PF00534"/>
    </source>
</evidence>
<protein>
    <submittedName>
        <fullName evidence="3">Glycosyltransferase WbuB</fullName>
    </submittedName>
</protein>
<dbReference type="InterPro" id="IPR028098">
    <property type="entry name" value="Glyco_trans_4-like_N"/>
</dbReference>
<evidence type="ECO:0000313" key="3">
    <source>
        <dbReference type="EMBL" id="POY35786.1"/>
    </source>
</evidence>
<evidence type="ECO:0000313" key="4">
    <source>
        <dbReference type="Proteomes" id="UP000236893"/>
    </source>
</evidence>
<dbReference type="RefSeq" id="WP_103789700.1">
    <property type="nucleotide sequence ID" value="NZ_PQVF01000009.1"/>
</dbReference>
<comment type="caution">
    <text evidence="3">The sequence shown here is derived from an EMBL/GenBank/DDBJ whole genome shotgun (WGS) entry which is preliminary data.</text>
</comment>
<sequence length="408" mass="46130">MKIVYFYQYFTTPNGAWSTRVYEFTRNWVAQGHEVTVVTSVYSKSDIKAKRFLEDQVIDGIKLKVINIEINNKQPIYKRVFTFLAYSFMSSWYALTLPADVVIASSGPISVGIPGLIAKYLRRRKMVFEVRDIWPDAAIELGVVTNKWVKKFAYWFEKVCYDAADLIVALSPGMKENIERRFGITKVISITNSANLSLFGNRIENANVPEYFFTKKVAIYTGNIGSTNNSELLLETAKILKSKGCDQIKILLVGDGKQKEYLEKRAADEAVDNFEIMGLMPKKELVALIQRSFVSIIPMANVPMLATSSPNKLYESLAAGVPVVQTTQGWIKEFLAEHKCGYTTQADSQELAVVLEALSLKDRELKESGQRATEIAKEYFDKDYLADKMLKGISSVVPSQKRKVEMIY</sequence>